<name>A0ABR2GF60_9ROSI</name>
<protein>
    <submittedName>
        <fullName evidence="1">Uncharacterized protein</fullName>
    </submittedName>
</protein>
<gene>
    <name evidence="1" type="ORF">V6N12_050968</name>
</gene>
<evidence type="ECO:0000313" key="1">
    <source>
        <dbReference type="EMBL" id="KAK8601126.1"/>
    </source>
</evidence>
<organism evidence="1 2">
    <name type="scientific">Hibiscus sabdariffa</name>
    <name type="common">roselle</name>
    <dbReference type="NCBI Taxonomy" id="183260"/>
    <lineage>
        <taxon>Eukaryota</taxon>
        <taxon>Viridiplantae</taxon>
        <taxon>Streptophyta</taxon>
        <taxon>Embryophyta</taxon>
        <taxon>Tracheophyta</taxon>
        <taxon>Spermatophyta</taxon>
        <taxon>Magnoliopsida</taxon>
        <taxon>eudicotyledons</taxon>
        <taxon>Gunneridae</taxon>
        <taxon>Pentapetalae</taxon>
        <taxon>rosids</taxon>
        <taxon>malvids</taxon>
        <taxon>Malvales</taxon>
        <taxon>Malvaceae</taxon>
        <taxon>Malvoideae</taxon>
        <taxon>Hibiscus</taxon>
    </lineage>
</organism>
<evidence type="ECO:0000313" key="2">
    <source>
        <dbReference type="Proteomes" id="UP001472677"/>
    </source>
</evidence>
<dbReference type="Proteomes" id="UP001472677">
    <property type="component" value="Unassembled WGS sequence"/>
</dbReference>
<sequence>MTIEELKRNPKCWSLASNDENNIGLSDERLVHPFGSAKFSTNGAVKGSYGPIDIRGILGDHSGNMLLRFSKSIGVSSPTSAELLAIK</sequence>
<accession>A0ABR2GF60</accession>
<comment type="caution">
    <text evidence="1">The sequence shown here is derived from an EMBL/GenBank/DDBJ whole genome shotgun (WGS) entry which is preliminary data.</text>
</comment>
<keyword evidence="2" id="KW-1185">Reference proteome</keyword>
<dbReference type="EMBL" id="JBBPBM010000001">
    <property type="protein sequence ID" value="KAK8601126.1"/>
    <property type="molecule type" value="Genomic_DNA"/>
</dbReference>
<proteinExistence type="predicted"/>
<reference evidence="1 2" key="1">
    <citation type="journal article" date="2024" name="G3 (Bethesda)">
        <title>Genome assembly of Hibiscus sabdariffa L. provides insights into metabolisms of medicinal natural products.</title>
        <authorList>
            <person name="Kim T."/>
        </authorList>
    </citation>
    <scope>NUCLEOTIDE SEQUENCE [LARGE SCALE GENOMIC DNA]</scope>
    <source>
        <strain evidence="1">TK-2024</strain>
        <tissue evidence="1">Old leaves</tissue>
    </source>
</reference>